<dbReference type="SUPFAM" id="SSF54909">
    <property type="entry name" value="Dimeric alpha+beta barrel"/>
    <property type="match status" value="1"/>
</dbReference>
<dbReference type="GO" id="GO:0043200">
    <property type="term" value="P:response to amino acid"/>
    <property type="evidence" value="ECO:0007669"/>
    <property type="project" value="TreeGrafter"/>
</dbReference>
<organism evidence="5 6">
    <name type="scientific">Leucobacter tardus</name>
    <dbReference type="NCBI Taxonomy" id="501483"/>
    <lineage>
        <taxon>Bacteria</taxon>
        <taxon>Bacillati</taxon>
        <taxon>Actinomycetota</taxon>
        <taxon>Actinomycetes</taxon>
        <taxon>Micrococcales</taxon>
        <taxon>Microbacteriaceae</taxon>
        <taxon>Leucobacter</taxon>
    </lineage>
</organism>
<feature type="domain" description="HTH asnC-type" evidence="4">
    <location>
        <begin position="6"/>
        <end position="46"/>
    </location>
</feature>
<protein>
    <submittedName>
        <fullName evidence="5">Lrp/AsnC family transcriptional regulator</fullName>
    </submittedName>
</protein>
<name>A0A939QHM1_9MICO</name>
<dbReference type="Proteomes" id="UP000668403">
    <property type="component" value="Unassembled WGS sequence"/>
</dbReference>
<dbReference type="Pfam" id="PF13412">
    <property type="entry name" value="HTH_24"/>
    <property type="match status" value="1"/>
</dbReference>
<dbReference type="RefSeq" id="WP_208239100.1">
    <property type="nucleotide sequence ID" value="NZ_BAAAQU010000002.1"/>
</dbReference>
<dbReference type="GO" id="GO:0043565">
    <property type="term" value="F:sequence-specific DNA binding"/>
    <property type="evidence" value="ECO:0007669"/>
    <property type="project" value="InterPro"/>
</dbReference>
<keyword evidence="3" id="KW-0804">Transcription</keyword>
<reference evidence="5" key="1">
    <citation type="submission" date="2021-03" db="EMBL/GenBank/DDBJ databases">
        <title>Leucobacter chromiisoli sp. nov., isolated from chromium-containing soil of chemical plant.</title>
        <authorList>
            <person name="Xu Z."/>
        </authorList>
    </citation>
    <scope>NUCLEOTIDE SEQUENCE</scope>
    <source>
        <strain evidence="5">K 70/01</strain>
    </source>
</reference>
<sequence length="332" mass="36465">MHSAVDATDLELVDAVQLQPRAPWSAIAERLGLTETTVARRWKRLHRERLAWTGVALHPAASKGAFIEIRCRIENVDALTEALCAIPDVITVGHTTGDFNLYCIVIGVSLDGVLARVESGLPDLVRSERVRVNLFHQIAGGVDWRQGLLPIPENPPADRRQASIAPGEDMRSLLLALGEDARITVQSAAERLGTSPAALARRISRLEDQRQIVFRCDVARPAFDYPIAMLLSFRVPPLLVEQFALQVGSWREVRFCASVASTANFIVIAGLRDLPDGERFIARVLQLEIPAELVGRAINTRMSKVYGRLLDRDGRARACVPPDPWAGAAVTP</sequence>
<evidence type="ECO:0000256" key="1">
    <source>
        <dbReference type="ARBA" id="ARBA00023015"/>
    </source>
</evidence>
<evidence type="ECO:0000256" key="3">
    <source>
        <dbReference type="ARBA" id="ARBA00023163"/>
    </source>
</evidence>
<keyword evidence="1" id="KW-0805">Transcription regulation</keyword>
<dbReference type="InterPro" id="IPR000485">
    <property type="entry name" value="AsnC-type_HTH_dom"/>
</dbReference>
<dbReference type="GO" id="GO:0005829">
    <property type="term" value="C:cytosol"/>
    <property type="evidence" value="ECO:0007669"/>
    <property type="project" value="TreeGrafter"/>
</dbReference>
<comment type="caution">
    <text evidence="5">The sequence shown here is derived from an EMBL/GenBank/DDBJ whole genome shotgun (WGS) entry which is preliminary data.</text>
</comment>
<evidence type="ECO:0000259" key="4">
    <source>
        <dbReference type="Pfam" id="PF13404"/>
    </source>
</evidence>
<keyword evidence="6" id="KW-1185">Reference proteome</keyword>
<dbReference type="InterPro" id="IPR019888">
    <property type="entry name" value="Tscrpt_reg_AsnC-like"/>
</dbReference>
<evidence type="ECO:0000313" key="5">
    <source>
        <dbReference type="EMBL" id="MBO2990248.1"/>
    </source>
</evidence>
<gene>
    <name evidence="5" type="ORF">J4H85_09620</name>
</gene>
<evidence type="ECO:0000313" key="6">
    <source>
        <dbReference type="Proteomes" id="UP000668403"/>
    </source>
</evidence>
<evidence type="ECO:0000256" key="2">
    <source>
        <dbReference type="ARBA" id="ARBA00023125"/>
    </source>
</evidence>
<dbReference type="InterPro" id="IPR036390">
    <property type="entry name" value="WH_DNA-bd_sf"/>
</dbReference>
<accession>A0A939QHM1</accession>
<proteinExistence type="predicted"/>
<dbReference type="Pfam" id="PF13404">
    <property type="entry name" value="HTH_AsnC-type"/>
    <property type="match status" value="1"/>
</dbReference>
<dbReference type="EMBL" id="JAGFBF010000005">
    <property type="protein sequence ID" value="MBO2990248.1"/>
    <property type="molecule type" value="Genomic_DNA"/>
</dbReference>
<dbReference type="PANTHER" id="PTHR30154:SF34">
    <property type="entry name" value="TRANSCRIPTIONAL REGULATOR AZLB"/>
    <property type="match status" value="1"/>
</dbReference>
<dbReference type="AlphaFoldDB" id="A0A939QHM1"/>
<keyword evidence="2" id="KW-0238">DNA-binding</keyword>
<dbReference type="SMART" id="SM00344">
    <property type="entry name" value="HTH_ASNC"/>
    <property type="match status" value="2"/>
</dbReference>
<dbReference type="InterPro" id="IPR036388">
    <property type="entry name" value="WH-like_DNA-bd_sf"/>
</dbReference>
<dbReference type="SUPFAM" id="SSF46785">
    <property type="entry name" value="Winged helix' DNA-binding domain"/>
    <property type="match status" value="1"/>
</dbReference>
<dbReference type="InterPro" id="IPR011008">
    <property type="entry name" value="Dimeric_a/b-barrel"/>
</dbReference>
<dbReference type="PANTHER" id="PTHR30154">
    <property type="entry name" value="LEUCINE-RESPONSIVE REGULATORY PROTEIN"/>
    <property type="match status" value="1"/>
</dbReference>
<dbReference type="Gene3D" id="1.10.10.10">
    <property type="entry name" value="Winged helix-like DNA-binding domain superfamily/Winged helix DNA-binding domain"/>
    <property type="match status" value="2"/>
</dbReference>